<dbReference type="STRING" id="173990.SAMN05660691_00162"/>
<dbReference type="OrthoDB" id="1643408at2"/>
<evidence type="ECO:0000259" key="5">
    <source>
        <dbReference type="Pfam" id="PF03358"/>
    </source>
</evidence>
<dbReference type="InterPro" id="IPR029039">
    <property type="entry name" value="Flavoprotein-like_sf"/>
</dbReference>
<proteinExistence type="inferred from homology"/>
<keyword evidence="7" id="KW-1185">Reference proteome</keyword>
<accession>A0A1H6J3V3</accession>
<dbReference type="InterPro" id="IPR051814">
    <property type="entry name" value="NAD(P)H-dep_FMN_reductase"/>
</dbReference>
<comment type="similarity">
    <text evidence="1">Belongs to the SsuE family.</text>
</comment>
<feature type="domain" description="NADPH-dependent FMN reductase-like" evidence="5">
    <location>
        <begin position="1"/>
        <end position="137"/>
    </location>
</feature>
<dbReference type="InterPro" id="IPR005025">
    <property type="entry name" value="FMN_Rdtase-like_dom"/>
</dbReference>
<dbReference type="PANTHER" id="PTHR43408:SF2">
    <property type="entry name" value="FMN REDUCTASE (NADPH)"/>
    <property type="match status" value="1"/>
</dbReference>
<dbReference type="PANTHER" id="PTHR43408">
    <property type="entry name" value="FMN REDUCTASE (NADPH)"/>
    <property type="match status" value="1"/>
</dbReference>
<dbReference type="Pfam" id="PF03358">
    <property type="entry name" value="FMN_red"/>
    <property type="match status" value="1"/>
</dbReference>
<dbReference type="Gene3D" id="3.40.50.360">
    <property type="match status" value="1"/>
</dbReference>
<evidence type="ECO:0000256" key="4">
    <source>
        <dbReference type="ARBA" id="ARBA00023002"/>
    </source>
</evidence>
<gene>
    <name evidence="6" type="ORF">SAMN05660691_00162</name>
</gene>
<protein>
    <submittedName>
        <fullName evidence="6">FMN reductase</fullName>
    </submittedName>
</protein>
<evidence type="ECO:0000313" key="7">
    <source>
        <dbReference type="Proteomes" id="UP000199371"/>
    </source>
</evidence>
<reference evidence="7" key="1">
    <citation type="submission" date="2016-10" db="EMBL/GenBank/DDBJ databases">
        <authorList>
            <person name="Varghese N."/>
            <person name="Submissions S."/>
        </authorList>
    </citation>
    <scope>NUCLEOTIDE SEQUENCE [LARGE SCALE GENOMIC DNA]</scope>
    <source>
        <strain evidence="7">DSM 17616</strain>
    </source>
</reference>
<dbReference type="AlphaFoldDB" id="A0A1H6J3V3"/>
<sequence>MRVLVFNGAPRYHHINVTLAQVFAQAATEQPTATVQVLHLHQIAADLGCSESLLQLSDTAAQAYQDVLDADLLIFSVPQYAAGLPGLFTHFFDLLDLTALRGKVALIAATGNGLYSPLLDTQLRPLLDHFGLFVMPIDNYLPHSAFSTLPGIHSTLLTDQQALARIRFSTQQATSLVAAKLRFAA</sequence>
<evidence type="ECO:0000313" key="6">
    <source>
        <dbReference type="EMBL" id="SEH56323.1"/>
    </source>
</evidence>
<organism evidence="6 7">
    <name type="scientific">Rheinheimera pacifica</name>
    <dbReference type="NCBI Taxonomy" id="173990"/>
    <lineage>
        <taxon>Bacteria</taxon>
        <taxon>Pseudomonadati</taxon>
        <taxon>Pseudomonadota</taxon>
        <taxon>Gammaproteobacteria</taxon>
        <taxon>Chromatiales</taxon>
        <taxon>Chromatiaceae</taxon>
        <taxon>Rheinheimera</taxon>
    </lineage>
</organism>
<dbReference type="Proteomes" id="UP000199371">
    <property type="component" value="Unassembled WGS sequence"/>
</dbReference>
<keyword evidence="3" id="KW-0288">FMN</keyword>
<evidence type="ECO:0000256" key="1">
    <source>
        <dbReference type="ARBA" id="ARBA00005990"/>
    </source>
</evidence>
<evidence type="ECO:0000256" key="2">
    <source>
        <dbReference type="ARBA" id="ARBA00022630"/>
    </source>
</evidence>
<dbReference type="EMBL" id="FNXF01000001">
    <property type="protein sequence ID" value="SEH56323.1"/>
    <property type="molecule type" value="Genomic_DNA"/>
</dbReference>
<keyword evidence="2" id="KW-0285">Flavoprotein</keyword>
<evidence type="ECO:0000256" key="3">
    <source>
        <dbReference type="ARBA" id="ARBA00022643"/>
    </source>
</evidence>
<dbReference type="SUPFAM" id="SSF52218">
    <property type="entry name" value="Flavoproteins"/>
    <property type="match status" value="1"/>
</dbReference>
<name>A0A1H6J3V3_9GAMM</name>
<dbReference type="RefSeq" id="WP_092789175.1">
    <property type="nucleotide sequence ID" value="NZ_FNXF01000001.1"/>
</dbReference>
<keyword evidence="4" id="KW-0560">Oxidoreductase</keyword>
<dbReference type="GO" id="GO:0016491">
    <property type="term" value="F:oxidoreductase activity"/>
    <property type="evidence" value="ECO:0007669"/>
    <property type="project" value="UniProtKB-KW"/>
</dbReference>